<proteinExistence type="predicted"/>
<comment type="caution">
    <text evidence="1">The sequence shown here is derived from an EMBL/GenBank/DDBJ whole genome shotgun (WGS) entry which is preliminary data.</text>
</comment>
<dbReference type="PANTHER" id="PTHR47197:SF3">
    <property type="entry name" value="DIHYDRO-HEME D1 DEHYDROGENASE"/>
    <property type="match status" value="1"/>
</dbReference>
<dbReference type="EMBL" id="LQPE01000136">
    <property type="protein sequence ID" value="ORW01983.1"/>
    <property type="molecule type" value="Genomic_DNA"/>
</dbReference>
<evidence type="ECO:0000313" key="1">
    <source>
        <dbReference type="EMBL" id="ORW01983.1"/>
    </source>
</evidence>
<dbReference type="Gene3D" id="2.130.10.10">
    <property type="entry name" value="YVTN repeat-like/Quinoprotein amine dehydrogenase"/>
    <property type="match status" value="3"/>
</dbReference>
<dbReference type="PANTHER" id="PTHR47197">
    <property type="entry name" value="PROTEIN NIRF"/>
    <property type="match status" value="1"/>
</dbReference>
<dbReference type="InterPro" id="IPR015943">
    <property type="entry name" value="WD40/YVTN_repeat-like_dom_sf"/>
</dbReference>
<keyword evidence="2" id="KW-1185">Reference proteome</keyword>
<evidence type="ECO:0008006" key="3">
    <source>
        <dbReference type="Google" id="ProtNLM"/>
    </source>
</evidence>
<dbReference type="InterPro" id="IPR011048">
    <property type="entry name" value="Haem_d1_sf"/>
</dbReference>
<protein>
    <recommendedName>
        <fullName evidence="3">YVTN family beta-propeller repeat protein</fullName>
    </recommendedName>
</protein>
<dbReference type="RefSeq" id="WP_052425564.1">
    <property type="nucleotide sequence ID" value="NZ_BBKA01000043.1"/>
</dbReference>
<name>A0A1X1XT05_9MYCO</name>
<reference evidence="1 2" key="1">
    <citation type="submission" date="2016-01" db="EMBL/GenBank/DDBJ databases">
        <title>The new phylogeny of the genus Mycobacterium.</title>
        <authorList>
            <person name="Tarcisio F."/>
            <person name="Conor M."/>
            <person name="Antonella G."/>
            <person name="Elisabetta G."/>
            <person name="Giulia F.S."/>
            <person name="Sara T."/>
            <person name="Anna F."/>
            <person name="Clotilde B."/>
            <person name="Roberto B."/>
            <person name="Veronica D.S."/>
            <person name="Fabio R."/>
            <person name="Monica P."/>
            <person name="Olivier J."/>
            <person name="Enrico T."/>
            <person name="Nicola S."/>
        </authorList>
    </citation>
    <scope>NUCLEOTIDE SEQUENCE [LARGE SCALE GENOMIC DNA]</scope>
    <source>
        <strain evidence="1 2">DSM 45166</strain>
    </source>
</reference>
<dbReference type="AlphaFoldDB" id="A0A1X1XT05"/>
<dbReference type="OrthoDB" id="4565246at2"/>
<evidence type="ECO:0000313" key="2">
    <source>
        <dbReference type="Proteomes" id="UP000193487"/>
    </source>
</evidence>
<dbReference type="SUPFAM" id="SSF51004">
    <property type="entry name" value="C-terminal (heme d1) domain of cytochrome cd1-nitrite reductase"/>
    <property type="match status" value="1"/>
</dbReference>
<dbReference type="Proteomes" id="UP000193487">
    <property type="component" value="Unassembled WGS sequence"/>
</dbReference>
<sequence>MGSVNRVDSEVGVAPGFAVAAEIGVHQGGVSGIAVSPDTNRLMVTNCGGDSISSIDTRSGALVRTVVGICEPFAIAIAGNRAYVSAVSSAYDAILAVDVDTSLVVAVHPLAESVRDLAVSPDGRQVYAARTAAGGADVAVLDTSTGQVDEITIAATPGTVAECVRAHAGGGRLYVATNSAAGGTLTVVDIEHRRVVGNIEIASPIRDIAISPSGDTAYIASCGPDFGTVLDVVDTRTNAVVSTHKVAEICGLVTQLALSRDGRRAYLVGDESVTVLRTETHEVVGAIDVGRQPSCVVESPHGNSLYIGDYAGTVTVVSVDVADDEPTARHEWTMPELFRLEPALT</sequence>
<dbReference type="InterPro" id="IPR051200">
    <property type="entry name" value="Host-pathogen_enzymatic-act"/>
</dbReference>
<gene>
    <name evidence="1" type="ORF">AWC14_07380</name>
</gene>
<accession>A0A1X1XT05</accession>
<organism evidence="1 2">
    <name type="scientific">Mycobacterium kyorinense</name>
    <dbReference type="NCBI Taxonomy" id="487514"/>
    <lineage>
        <taxon>Bacteria</taxon>
        <taxon>Bacillati</taxon>
        <taxon>Actinomycetota</taxon>
        <taxon>Actinomycetes</taxon>
        <taxon>Mycobacteriales</taxon>
        <taxon>Mycobacteriaceae</taxon>
        <taxon>Mycobacterium</taxon>
    </lineage>
</organism>